<sequence length="56" mass="6275">MPKIFAKVMRNGVPFYTVLVVSVGILIGALLNVIIPLFIKGSDSMFTYTVHRFYPV</sequence>
<evidence type="ECO:0000313" key="3">
    <source>
        <dbReference type="Proteomes" id="UP000255425"/>
    </source>
</evidence>
<proteinExistence type="predicted"/>
<keyword evidence="1" id="KW-0812">Transmembrane</keyword>
<protein>
    <submittedName>
        <fullName evidence="2">Amino acid permease</fullName>
    </submittedName>
</protein>
<keyword evidence="1" id="KW-1133">Transmembrane helix</keyword>
<organism evidence="2 3">
    <name type="scientific">Staphylococcus saccharolyticus</name>
    <dbReference type="NCBI Taxonomy" id="33028"/>
    <lineage>
        <taxon>Bacteria</taxon>
        <taxon>Bacillati</taxon>
        <taxon>Bacillota</taxon>
        <taxon>Bacilli</taxon>
        <taxon>Bacillales</taxon>
        <taxon>Staphylococcaceae</taxon>
        <taxon>Staphylococcus</taxon>
    </lineage>
</organism>
<evidence type="ECO:0000256" key="1">
    <source>
        <dbReference type="SAM" id="Phobius"/>
    </source>
</evidence>
<dbReference type="EMBL" id="UHDZ01000001">
    <property type="protein sequence ID" value="SUM69200.1"/>
    <property type="molecule type" value="Genomic_DNA"/>
</dbReference>
<keyword evidence="3" id="KW-1185">Reference proteome</keyword>
<keyword evidence="1" id="KW-0472">Membrane</keyword>
<accession>A0A380H1D0</accession>
<name>A0A380H1D0_9STAP</name>
<feature type="transmembrane region" description="Helical" evidence="1">
    <location>
        <begin position="12"/>
        <end position="39"/>
    </location>
</feature>
<gene>
    <name evidence="2" type="ORF">NCTC11807_00757</name>
</gene>
<dbReference type="Proteomes" id="UP000255425">
    <property type="component" value="Unassembled WGS sequence"/>
</dbReference>
<reference evidence="2 3" key="1">
    <citation type="submission" date="2018-06" db="EMBL/GenBank/DDBJ databases">
        <authorList>
            <consortium name="Pathogen Informatics"/>
            <person name="Doyle S."/>
        </authorList>
    </citation>
    <scope>NUCLEOTIDE SEQUENCE [LARGE SCALE GENOMIC DNA]</scope>
    <source>
        <strain evidence="2 3">NCTC11807</strain>
    </source>
</reference>
<evidence type="ECO:0000313" key="2">
    <source>
        <dbReference type="EMBL" id="SUM69200.1"/>
    </source>
</evidence>
<dbReference type="AlphaFoldDB" id="A0A380H1D0"/>